<proteinExistence type="predicted"/>
<evidence type="ECO:0000256" key="1">
    <source>
        <dbReference type="SAM" id="Phobius"/>
    </source>
</evidence>
<gene>
    <name evidence="2" type="ORF">TRFO_14709</name>
</gene>
<evidence type="ECO:0000313" key="2">
    <source>
        <dbReference type="EMBL" id="OHT14912.1"/>
    </source>
</evidence>
<keyword evidence="3" id="KW-1185">Reference proteome</keyword>
<accession>A0A1J4KVJ6</accession>
<reference evidence="2" key="1">
    <citation type="submission" date="2016-10" db="EMBL/GenBank/DDBJ databases">
        <authorList>
            <person name="Benchimol M."/>
            <person name="Almeida L.G."/>
            <person name="Vasconcelos A.T."/>
            <person name="Perreira-Neves A."/>
            <person name="Rosa I.A."/>
            <person name="Tasca T."/>
            <person name="Bogo M.R."/>
            <person name="de Souza W."/>
        </authorList>
    </citation>
    <scope>NUCLEOTIDE SEQUENCE [LARGE SCALE GENOMIC DNA]</scope>
    <source>
        <strain evidence="2">K</strain>
    </source>
</reference>
<dbReference type="RefSeq" id="XP_068368048.1">
    <property type="nucleotide sequence ID" value="XM_068497980.1"/>
</dbReference>
<dbReference type="EMBL" id="MLAK01000303">
    <property type="protein sequence ID" value="OHT14912.1"/>
    <property type="molecule type" value="Genomic_DNA"/>
</dbReference>
<feature type="transmembrane region" description="Helical" evidence="1">
    <location>
        <begin position="29"/>
        <end position="49"/>
    </location>
</feature>
<organism evidence="2 3">
    <name type="scientific">Tritrichomonas foetus</name>
    <dbReference type="NCBI Taxonomy" id="1144522"/>
    <lineage>
        <taxon>Eukaryota</taxon>
        <taxon>Metamonada</taxon>
        <taxon>Parabasalia</taxon>
        <taxon>Tritrichomonadida</taxon>
        <taxon>Tritrichomonadidae</taxon>
        <taxon>Tritrichomonas</taxon>
    </lineage>
</organism>
<feature type="transmembrane region" description="Helical" evidence="1">
    <location>
        <begin position="100"/>
        <end position="126"/>
    </location>
</feature>
<dbReference type="AlphaFoldDB" id="A0A1J4KVJ6"/>
<keyword evidence="1" id="KW-0472">Membrane</keyword>
<feature type="transmembrane region" description="Helical" evidence="1">
    <location>
        <begin position="69"/>
        <end position="88"/>
    </location>
</feature>
<keyword evidence="1" id="KW-0812">Transmembrane</keyword>
<keyword evidence="1" id="KW-1133">Transmembrane helix</keyword>
<evidence type="ECO:0000313" key="3">
    <source>
        <dbReference type="Proteomes" id="UP000179807"/>
    </source>
</evidence>
<protein>
    <submittedName>
        <fullName evidence="2">Uncharacterized protein</fullName>
    </submittedName>
</protein>
<sequence>MDSVRRFLYQFQLRLDQFIKHDHRQVYKAIYGTSQFPIFFIIQALWSCFVVAKSAQNRRKNPKQFVKQFVVSFMMTFAPREILAYLLGRLSPIKHNPQTLLIYAAIFLLMNVPFIFKLVKILYYFLGIGQGLNQARIFTFVLNKVSLPVNQLLPIALVAAVSDQIIEIVLRTILNSGEETPLSKNMTVIRTSAFCSIFWIMTNYNQLTQYVGIHPKLLSAVILAFVLGAANSTGFISEYIKQSPENQERHSQETYEEQQRCPTRKNIEIQCDLIK</sequence>
<comment type="caution">
    <text evidence="2">The sequence shown here is derived from an EMBL/GenBank/DDBJ whole genome shotgun (WGS) entry which is preliminary data.</text>
</comment>
<dbReference type="GeneID" id="94832684"/>
<name>A0A1J4KVJ6_9EUKA</name>
<dbReference type="Proteomes" id="UP000179807">
    <property type="component" value="Unassembled WGS sequence"/>
</dbReference>
<dbReference type="OrthoDB" id="10559096at2759"/>
<dbReference type="VEuPathDB" id="TrichDB:TRFO_14709"/>